<evidence type="ECO:0000256" key="4">
    <source>
        <dbReference type="ARBA" id="ARBA00022603"/>
    </source>
</evidence>
<feature type="compositionally biased region" description="Polar residues" evidence="16">
    <location>
        <begin position="1245"/>
        <end position="1256"/>
    </location>
</feature>
<evidence type="ECO:0000256" key="6">
    <source>
        <dbReference type="ARBA" id="ARBA00022691"/>
    </source>
</evidence>
<evidence type="ECO:0000256" key="7">
    <source>
        <dbReference type="ARBA" id="ARBA00022694"/>
    </source>
</evidence>
<evidence type="ECO:0000256" key="3">
    <source>
        <dbReference type="ARBA" id="ARBA00008982"/>
    </source>
</evidence>
<dbReference type="FunFam" id="3.40.50.1260:FF:000013">
    <property type="entry name" value="Phosphoglycerate kinase"/>
    <property type="match status" value="1"/>
</dbReference>
<dbReference type="GO" id="GO:0008176">
    <property type="term" value="F:tRNA (guanine(46)-N7)-methyltransferase activity"/>
    <property type="evidence" value="ECO:0007669"/>
    <property type="project" value="UniProtKB-EC"/>
</dbReference>
<evidence type="ECO:0000256" key="11">
    <source>
        <dbReference type="ARBA" id="ARBA00022842"/>
    </source>
</evidence>
<evidence type="ECO:0000259" key="18">
    <source>
        <dbReference type="PROSITE" id="PS51293"/>
    </source>
</evidence>
<dbReference type="InterPro" id="IPR009057">
    <property type="entry name" value="Homeodomain-like_sf"/>
</dbReference>
<dbReference type="CDD" id="cd02440">
    <property type="entry name" value="AdoMet_MTases"/>
    <property type="match status" value="1"/>
</dbReference>
<dbReference type="Gene3D" id="3.40.50.1260">
    <property type="entry name" value="Phosphoglycerate kinase, N-terminal domain"/>
    <property type="match status" value="2"/>
</dbReference>
<keyword evidence="20" id="KW-1185">Reference proteome</keyword>
<keyword evidence="12" id="KW-0238">DNA-binding</keyword>
<evidence type="ECO:0000259" key="17">
    <source>
        <dbReference type="PROSITE" id="PS50090"/>
    </source>
</evidence>
<reference evidence="20" key="1">
    <citation type="journal article" date="2019" name="Gigascience">
        <title>De novo genome assembly of the endangered Acer yangbiense, a plant species with extremely small populations endemic to Yunnan Province, China.</title>
        <authorList>
            <person name="Yang J."/>
            <person name="Wariss H.M."/>
            <person name="Tao L."/>
            <person name="Zhang R."/>
            <person name="Yun Q."/>
            <person name="Hollingsworth P."/>
            <person name="Dao Z."/>
            <person name="Luo G."/>
            <person name="Guo H."/>
            <person name="Ma Y."/>
            <person name="Sun W."/>
        </authorList>
    </citation>
    <scope>NUCLEOTIDE SEQUENCE [LARGE SCALE GENOMIC DNA]</scope>
    <source>
        <strain evidence="20">cv. br00</strain>
    </source>
</reference>
<dbReference type="InterPro" id="IPR001576">
    <property type="entry name" value="Phosphoglycerate_kinase"/>
</dbReference>
<dbReference type="PANTHER" id="PTHR21677">
    <property type="entry name" value="CRAMPED PROTEIN"/>
    <property type="match status" value="1"/>
</dbReference>
<dbReference type="EMBL" id="VDCV01000016">
    <property type="protein sequence ID" value="KAB5519869.1"/>
    <property type="molecule type" value="Genomic_DNA"/>
</dbReference>
<dbReference type="FunFam" id="3.40.50.1260:FF:000015">
    <property type="entry name" value="Phosphoglycerate kinase"/>
    <property type="match status" value="1"/>
</dbReference>
<evidence type="ECO:0000256" key="16">
    <source>
        <dbReference type="SAM" id="MobiDB-lite"/>
    </source>
</evidence>
<dbReference type="InterPro" id="IPR015824">
    <property type="entry name" value="Phosphoglycerate_kinase_N"/>
</dbReference>
<dbReference type="CDD" id="cd00167">
    <property type="entry name" value="SANT"/>
    <property type="match status" value="1"/>
</dbReference>
<dbReference type="GO" id="GO:0005524">
    <property type="term" value="F:ATP binding"/>
    <property type="evidence" value="ECO:0007669"/>
    <property type="project" value="UniProtKB-KW"/>
</dbReference>
<dbReference type="InterPro" id="IPR001005">
    <property type="entry name" value="SANT/Myb"/>
</dbReference>
<dbReference type="FunFam" id="3.40.50.150:FF:000194">
    <property type="entry name" value="Phosphoglycerate kinase"/>
    <property type="match status" value="1"/>
</dbReference>
<keyword evidence="5 14" id="KW-0808">Transferase</keyword>
<dbReference type="Pfam" id="PF02390">
    <property type="entry name" value="Methyltransf_4"/>
    <property type="match status" value="1"/>
</dbReference>
<dbReference type="PROSITE" id="PS51625">
    <property type="entry name" value="SAM_MT_TRMB"/>
    <property type="match status" value="1"/>
</dbReference>
<dbReference type="Proteomes" id="UP000326939">
    <property type="component" value="Chromosome 16"/>
</dbReference>
<feature type="compositionally biased region" description="Basic residues" evidence="16">
    <location>
        <begin position="957"/>
        <end position="966"/>
    </location>
</feature>
<dbReference type="GO" id="GO:0003682">
    <property type="term" value="F:chromatin binding"/>
    <property type="evidence" value="ECO:0007669"/>
    <property type="project" value="InterPro"/>
</dbReference>
<dbReference type="GO" id="GO:0003677">
    <property type="term" value="F:DNA binding"/>
    <property type="evidence" value="ECO:0007669"/>
    <property type="project" value="UniProtKB-KW"/>
</dbReference>
<dbReference type="GO" id="GO:0006096">
    <property type="term" value="P:glycolytic process"/>
    <property type="evidence" value="ECO:0007669"/>
    <property type="project" value="InterPro"/>
</dbReference>
<dbReference type="SUPFAM" id="SSF46689">
    <property type="entry name" value="Homeodomain-like"/>
    <property type="match status" value="1"/>
</dbReference>
<dbReference type="EC" id="2.7.2.3" evidence="14"/>
<dbReference type="InterPro" id="IPR003358">
    <property type="entry name" value="tRNA_(Gua-N-7)_MeTrfase_Trmb"/>
</dbReference>
<evidence type="ECO:0000256" key="8">
    <source>
        <dbReference type="ARBA" id="ARBA00022741"/>
    </source>
</evidence>
<keyword evidence="9 14" id="KW-0418">Kinase</keyword>
<feature type="domain" description="SANT" evidence="18">
    <location>
        <begin position="855"/>
        <end position="898"/>
    </location>
</feature>
<dbReference type="InterPro" id="IPR055315">
    <property type="entry name" value="Cramped-like"/>
</dbReference>
<dbReference type="Pfam" id="PF00162">
    <property type="entry name" value="PGK"/>
    <property type="match status" value="1"/>
</dbReference>
<evidence type="ECO:0000256" key="14">
    <source>
        <dbReference type="RuleBase" id="RU000532"/>
    </source>
</evidence>
<feature type="domain" description="Myb-like" evidence="17">
    <location>
        <begin position="847"/>
        <end position="894"/>
    </location>
</feature>
<feature type="region of interest" description="Disordered" evidence="16">
    <location>
        <begin position="956"/>
        <end position="986"/>
    </location>
</feature>
<keyword evidence="8" id="KW-0547">Nucleotide-binding</keyword>
<evidence type="ECO:0000256" key="12">
    <source>
        <dbReference type="ARBA" id="ARBA00023125"/>
    </source>
</evidence>
<evidence type="ECO:0000256" key="9">
    <source>
        <dbReference type="ARBA" id="ARBA00022777"/>
    </source>
</evidence>
<organism evidence="19 20">
    <name type="scientific">Salix brachista</name>
    <dbReference type="NCBI Taxonomy" id="2182728"/>
    <lineage>
        <taxon>Eukaryota</taxon>
        <taxon>Viridiplantae</taxon>
        <taxon>Streptophyta</taxon>
        <taxon>Embryophyta</taxon>
        <taxon>Tracheophyta</taxon>
        <taxon>Spermatophyta</taxon>
        <taxon>Magnoliopsida</taxon>
        <taxon>eudicotyledons</taxon>
        <taxon>Gunneridae</taxon>
        <taxon>Pentapetalae</taxon>
        <taxon>rosids</taxon>
        <taxon>fabids</taxon>
        <taxon>Malpighiales</taxon>
        <taxon>Salicaceae</taxon>
        <taxon>Saliceae</taxon>
        <taxon>Salix</taxon>
    </lineage>
</organism>
<feature type="region of interest" description="Disordered" evidence="16">
    <location>
        <begin position="1025"/>
        <end position="1045"/>
    </location>
</feature>
<keyword evidence="10" id="KW-0067">ATP-binding</keyword>
<dbReference type="PANTHER" id="PTHR21677:SF1">
    <property type="entry name" value="PROTEIN CRAMPED-LIKE"/>
    <property type="match status" value="1"/>
</dbReference>
<evidence type="ECO:0000256" key="15">
    <source>
        <dbReference type="RuleBase" id="RU000696"/>
    </source>
</evidence>
<keyword evidence="4" id="KW-0489">Methyltransferase</keyword>
<dbReference type="GO" id="GO:0004618">
    <property type="term" value="F:phosphoglycerate kinase activity"/>
    <property type="evidence" value="ECO:0007669"/>
    <property type="project" value="UniProtKB-EC"/>
</dbReference>
<proteinExistence type="inferred from homology"/>
<dbReference type="InterPro" id="IPR017884">
    <property type="entry name" value="SANT_dom"/>
</dbReference>
<name>A0A5N5JKQ3_9ROSI</name>
<sequence length="1591" mass="178391">MCQLLNSVDGTLSLLNKLTFYAFPTKTSEFLHPKFSPSFGNKTAERWRFSGVRLSLQGGLEASYHVKSSNKFKVSRNLADVPLLAVGIPVGIPLSKLTQNVCSIKLNGTVFAIPVQMASHHLFELLVEATSMPANCCDEGEMEPFPHVQTLRKFPKEELVEKVVMVRIDSSILLREEEMDKSSQSVSSAVFTIKYLHEAGAKIILVSDWRKKTNSQLRDAETVADMLSSVIQHRVVTIKCDYSATLLKMEVLKEADIFLLQNLSEYKEEVANNSKFAELLSSGVDIFVNDSFSQSHKILASTVGVARFCSACIAGFHFEESLCQLQKVARTNKRPYVAIIGGGNLYDKAAALHFLVSRCDGLVFVGMMSFQIMHALGLSVPSYLVEPVAYKAALDIIQIARDRNIPILYPMDFWCMNEHLPEKMNIFPSHHILDGWLPVDLGPRSLDELNSSLVKCKKVLWIGPVKFKFSGQCSDGASKLTQALNELRKRNCDITVVGNMACKAMVMESKSVLVIDMIENASVLWEFFKGRQLPGVMALDRAYPFEIDWKSAYSNPAQPLVVDIGSGSGLFLLGMARRRKDLNFLGLEINTKLVRRCMDSVHQYGIQNGYFIVTNATTTFRSIVSSYPGELVLVSIQCPNPDFNNPEHRWRMLKSSLIKAVVDLLALDGKVFLQSDIKAVALRMKELFLKNGKGKLNLWNDQYHAKMNLNEWLEENPFGVMSDWEQHVIGRGDPMFRLMLSKSSAFGWNNPCSLAPPHPKPNKLLELLWPWRAERRISSFSKFVYTILWKEVDKKIVICELALSIEMEAQVSLDSEQQLLQNSSIQDGAGVTSSTLDCIETQQPDKRPTRQWAAWTHQEEESFFTALRQNFEKITRHVQSKNKDQVRHYYYRLVRRMNKLLGPGMCLDAKDSKDTNAAMLRWWSLLEKYSCKASKLHLKPRRFKIFIEALENQLSKDRRKNVRKRSSQGENGSPTTPSIITNQNRASVHDNRTVKLVLVDSQSIQKLGGKGSLKRNVNMGVIRNKNKGDSTAMKPARQRRNPVSSAAYKKWEKAAIAGVSLVADAAEHLERTATDKEDEHEKGKKHLDPVEKLHPHFHPLLHCVESNAHTNTKLKLQLFPIDDGTRRALEMDKHNPHLELTLSTRKKISSVLEHLNRKWGDSTVASGELMLFPYGVNRENLAGYQRWTQDSLVSAADVYFSIGSPPMFRLRYGWFSNVYFASVTLQAPSTYSCLPDGRNEKKTMDSVSTAEPSTSDQFEKPENPCRDCPTSVNNNHASILHSAGVTNENNEFIATGPRNNLVKSLDPAANIPLHRKETDDRTNTQQLEDVDDLRLSNVNPLSAGEWADSLTNVSVGDLLSELPHEANHNCIEPPIVQSNQCLQQIPFSCDSFDAAIAAHILRNQGKMGFHFSVASHTSSIWDGEETCDAFAFQKNHSSRKEVTTSSTSSAVTSPRVSKQMDRTSSITSSSFLEELPIIEGPIDYPTGGDPLDECPSDSQVVSNQVKDFNELTDIFWPESLGLLDLDIPSSKYHTEELIFSDSLGGLNHLIASSLDAFQNCSFFGLNKKDSISKVEARETTSLSDLKISGGV</sequence>
<keyword evidence="11" id="KW-0460">Magnesium</keyword>
<evidence type="ECO:0000256" key="10">
    <source>
        <dbReference type="ARBA" id="ARBA00022840"/>
    </source>
</evidence>
<comment type="catalytic activity">
    <reaction evidence="14">
        <text>(2R)-3-phosphoglycerate + ATP = (2R)-3-phospho-glyceroyl phosphate + ADP</text>
        <dbReference type="Rhea" id="RHEA:14801"/>
        <dbReference type="ChEBI" id="CHEBI:30616"/>
        <dbReference type="ChEBI" id="CHEBI:57604"/>
        <dbReference type="ChEBI" id="CHEBI:58272"/>
        <dbReference type="ChEBI" id="CHEBI:456216"/>
        <dbReference type="EC" id="2.7.2.3"/>
    </reaction>
</comment>
<dbReference type="GO" id="GO:0005634">
    <property type="term" value="C:nucleus"/>
    <property type="evidence" value="ECO:0007669"/>
    <property type="project" value="TreeGrafter"/>
</dbReference>
<dbReference type="PROSITE" id="PS50090">
    <property type="entry name" value="MYB_LIKE"/>
    <property type="match status" value="1"/>
</dbReference>
<evidence type="ECO:0000256" key="2">
    <source>
        <dbReference type="ARBA" id="ARBA00001946"/>
    </source>
</evidence>
<dbReference type="SUPFAM" id="SSF53748">
    <property type="entry name" value="Phosphoglycerate kinase"/>
    <property type="match status" value="1"/>
</dbReference>
<comment type="subunit">
    <text evidence="15">Monomer.</text>
</comment>
<dbReference type="PRINTS" id="PR00477">
    <property type="entry name" value="PHGLYCKINASE"/>
</dbReference>
<comment type="caution">
    <text evidence="19">The sequence shown here is derived from an EMBL/GenBank/DDBJ whole genome shotgun (WGS) entry which is preliminary data.</text>
</comment>
<accession>A0A5N5JKQ3</accession>
<comment type="catalytic activity">
    <reaction evidence="1">
        <text>guanosine(46) in tRNA + S-adenosyl-L-methionine = N(7)-methylguanosine(46) in tRNA + S-adenosyl-L-homocysteine</text>
        <dbReference type="Rhea" id="RHEA:42708"/>
        <dbReference type="Rhea" id="RHEA-COMP:10188"/>
        <dbReference type="Rhea" id="RHEA-COMP:10189"/>
        <dbReference type="ChEBI" id="CHEBI:57856"/>
        <dbReference type="ChEBI" id="CHEBI:59789"/>
        <dbReference type="ChEBI" id="CHEBI:74269"/>
        <dbReference type="ChEBI" id="CHEBI:74480"/>
        <dbReference type="EC" id="2.1.1.33"/>
    </reaction>
</comment>
<dbReference type="PROSITE" id="PS51293">
    <property type="entry name" value="SANT"/>
    <property type="match status" value="1"/>
</dbReference>
<comment type="similarity">
    <text evidence="3 14">Belongs to the phosphoglycerate kinase family.</text>
</comment>
<feature type="region of interest" description="Disordered" evidence="16">
    <location>
        <begin position="1236"/>
        <end position="1264"/>
    </location>
</feature>
<protein>
    <recommendedName>
        <fullName evidence="14">Phosphoglycerate kinase</fullName>
        <ecNumber evidence="14">2.7.2.3</ecNumber>
    </recommendedName>
</protein>
<feature type="compositionally biased region" description="Polar residues" evidence="16">
    <location>
        <begin position="968"/>
        <end position="986"/>
    </location>
</feature>
<dbReference type="InterPro" id="IPR029063">
    <property type="entry name" value="SAM-dependent_MTases_sf"/>
</dbReference>
<gene>
    <name evidence="19" type="ORF">DKX38_024188</name>
</gene>
<dbReference type="Gene3D" id="3.40.50.150">
    <property type="entry name" value="Vaccinia Virus protein VP39"/>
    <property type="match status" value="1"/>
</dbReference>
<keyword evidence="7" id="KW-0819">tRNA processing</keyword>
<dbReference type="GO" id="GO:0007389">
    <property type="term" value="P:pattern specification process"/>
    <property type="evidence" value="ECO:0007669"/>
    <property type="project" value="TreeGrafter"/>
</dbReference>
<dbReference type="Gene3D" id="1.20.58.1880">
    <property type="match status" value="1"/>
</dbReference>
<evidence type="ECO:0000256" key="13">
    <source>
        <dbReference type="ARBA" id="ARBA00023242"/>
    </source>
</evidence>
<evidence type="ECO:0000256" key="5">
    <source>
        <dbReference type="ARBA" id="ARBA00022679"/>
    </source>
</evidence>
<keyword evidence="13" id="KW-0539">Nucleus</keyword>
<evidence type="ECO:0000313" key="19">
    <source>
        <dbReference type="EMBL" id="KAB5519869.1"/>
    </source>
</evidence>
<evidence type="ECO:0000256" key="1">
    <source>
        <dbReference type="ARBA" id="ARBA00000142"/>
    </source>
</evidence>
<dbReference type="SUPFAM" id="SSF53335">
    <property type="entry name" value="S-adenosyl-L-methionine-dependent methyltransferases"/>
    <property type="match status" value="1"/>
</dbReference>
<keyword evidence="6" id="KW-0949">S-adenosyl-L-methionine</keyword>
<comment type="cofactor">
    <cofactor evidence="2">
        <name>Mg(2+)</name>
        <dbReference type="ChEBI" id="CHEBI:18420"/>
    </cofactor>
</comment>
<dbReference type="InterPro" id="IPR036043">
    <property type="entry name" value="Phosphoglycerate_kinase_sf"/>
</dbReference>
<evidence type="ECO:0000313" key="20">
    <source>
        <dbReference type="Proteomes" id="UP000326939"/>
    </source>
</evidence>